<dbReference type="PROSITE" id="PS00523">
    <property type="entry name" value="SULFATASE_1"/>
    <property type="match status" value="1"/>
</dbReference>
<evidence type="ECO:0000256" key="5">
    <source>
        <dbReference type="ARBA" id="ARBA00022837"/>
    </source>
</evidence>
<evidence type="ECO:0000256" key="3">
    <source>
        <dbReference type="ARBA" id="ARBA00022723"/>
    </source>
</evidence>
<reference evidence="10 11" key="2">
    <citation type="submission" date="2019-01" db="EMBL/GenBank/DDBJ databases">
        <title>The decoding of complex shrimp genome reveals the adaptation for benthos swimmer, frequently molting mechanism and breeding impact on genome.</title>
        <authorList>
            <person name="Sun Y."/>
            <person name="Gao Y."/>
            <person name="Yu Y."/>
        </authorList>
    </citation>
    <scope>NUCLEOTIDE SEQUENCE [LARGE SCALE GENOMIC DNA]</scope>
    <source>
        <tissue evidence="10">Muscle</tissue>
    </source>
</reference>
<organism evidence="10 11">
    <name type="scientific">Penaeus vannamei</name>
    <name type="common">Whiteleg shrimp</name>
    <name type="synonym">Litopenaeus vannamei</name>
    <dbReference type="NCBI Taxonomy" id="6689"/>
    <lineage>
        <taxon>Eukaryota</taxon>
        <taxon>Metazoa</taxon>
        <taxon>Ecdysozoa</taxon>
        <taxon>Arthropoda</taxon>
        <taxon>Crustacea</taxon>
        <taxon>Multicrustacea</taxon>
        <taxon>Malacostraca</taxon>
        <taxon>Eumalacostraca</taxon>
        <taxon>Eucarida</taxon>
        <taxon>Decapoda</taxon>
        <taxon>Dendrobranchiata</taxon>
        <taxon>Penaeoidea</taxon>
        <taxon>Penaeidae</taxon>
        <taxon>Penaeus</taxon>
    </lineage>
</organism>
<dbReference type="EMBL" id="QCYY01002982">
    <property type="protein sequence ID" value="ROT66187.1"/>
    <property type="molecule type" value="Genomic_DNA"/>
</dbReference>
<keyword evidence="11" id="KW-1185">Reference proteome</keyword>
<evidence type="ECO:0000256" key="2">
    <source>
        <dbReference type="ARBA" id="ARBA00008779"/>
    </source>
</evidence>
<dbReference type="InterPro" id="IPR047115">
    <property type="entry name" value="ARSB"/>
</dbReference>
<keyword evidence="8" id="KW-0472">Membrane</keyword>
<evidence type="ECO:0000256" key="7">
    <source>
        <dbReference type="SAM" id="MobiDB-lite"/>
    </source>
</evidence>
<protein>
    <recommendedName>
        <fullName evidence="9">Sulfatase N-terminal domain-containing protein</fullName>
    </recommendedName>
</protein>
<dbReference type="Gene3D" id="3.40.720.10">
    <property type="entry name" value="Alkaline Phosphatase, subunit A"/>
    <property type="match status" value="1"/>
</dbReference>
<keyword evidence="8" id="KW-0812">Transmembrane</keyword>
<dbReference type="STRING" id="6689.A0A3R7NTC6"/>
<proteinExistence type="inferred from homology"/>
<evidence type="ECO:0000313" key="11">
    <source>
        <dbReference type="Proteomes" id="UP000283509"/>
    </source>
</evidence>
<dbReference type="AlphaFoldDB" id="A0A3R7NTC6"/>
<evidence type="ECO:0000256" key="8">
    <source>
        <dbReference type="SAM" id="Phobius"/>
    </source>
</evidence>
<dbReference type="InterPro" id="IPR017850">
    <property type="entry name" value="Alkaline_phosphatase_core_sf"/>
</dbReference>
<keyword evidence="6" id="KW-0325">Glycoprotein</keyword>
<keyword evidence="4" id="KW-0378">Hydrolase</keyword>
<evidence type="ECO:0000259" key="9">
    <source>
        <dbReference type="Pfam" id="PF00884"/>
    </source>
</evidence>
<dbReference type="GO" id="GO:0046872">
    <property type="term" value="F:metal ion binding"/>
    <property type="evidence" value="ECO:0007669"/>
    <property type="project" value="UniProtKB-KW"/>
</dbReference>
<evidence type="ECO:0000256" key="4">
    <source>
        <dbReference type="ARBA" id="ARBA00022801"/>
    </source>
</evidence>
<keyword evidence="5" id="KW-0106">Calcium</keyword>
<comment type="cofactor">
    <cofactor evidence="1">
        <name>Ca(2+)</name>
        <dbReference type="ChEBI" id="CHEBI:29108"/>
    </cofactor>
</comment>
<evidence type="ECO:0000256" key="6">
    <source>
        <dbReference type="ARBA" id="ARBA00023180"/>
    </source>
</evidence>
<dbReference type="OrthoDB" id="103349at2759"/>
<sequence length="544" mass="60452">MVESVSRFHEFLLVGEDLTEPELQLTFPGFCTIKAYPTSSLLNSAWDVYETTTMSFKGPCPAVAPALLALLWLSAVPASASAAADSAPNIVFILADDLGWNDVSWHNDQVVSPNMQQLVDTGVQLEQSYVQPLCTPSRSAFLTGLYPFRLGRQGRPLGSHTPTGLAVHHTLLPERLSRLGYSTHMIGKIFMSIYAQYSSSIFCVTLAAVSFLLLYSLPLPLPPPSRAGGHLGFCDWAYTPLERGFDTFYGYYGGSEFHFNHTVTNGYDFRDQREPDFTANGTYATHLFGDRAVRIIEEHQGSDQPFFLYLALQNVHKPLEVPDEYLAHYPEDLDEDRRLLLGMVTALDEAVGRLCRLKDTGRYDNTVIVFSSDNGGVGMDGESNRPLRGESFLPDNDGFNQWDSLVDPSVESPRIMFFYNLDYDPEKGMLGALRLNDYKFYRGRREGFRSRRRTWTLAVQPDSGSERNHKHGRGAACLGHGHGDAHAGGASQRGSPRRARQRPGGTPNWAASGVQAGATSPEGGGAWQLYGRRRKANTAYTYYW</sequence>
<dbReference type="CDD" id="cd16029">
    <property type="entry name" value="4-S"/>
    <property type="match status" value="1"/>
</dbReference>
<dbReference type="InterPro" id="IPR024607">
    <property type="entry name" value="Sulfatase_CS"/>
</dbReference>
<dbReference type="InterPro" id="IPR000917">
    <property type="entry name" value="Sulfatase_N"/>
</dbReference>
<dbReference type="PANTHER" id="PTHR10342:SF274">
    <property type="entry name" value="ARYLSULFATASE B"/>
    <property type="match status" value="1"/>
</dbReference>
<comment type="similarity">
    <text evidence="2">Belongs to the sulfatase family.</text>
</comment>
<evidence type="ECO:0000256" key="1">
    <source>
        <dbReference type="ARBA" id="ARBA00001913"/>
    </source>
</evidence>
<dbReference type="SUPFAM" id="SSF53649">
    <property type="entry name" value="Alkaline phosphatase-like"/>
    <property type="match status" value="1"/>
</dbReference>
<dbReference type="PANTHER" id="PTHR10342">
    <property type="entry name" value="ARYLSULFATASE"/>
    <property type="match status" value="1"/>
</dbReference>
<dbReference type="Proteomes" id="UP000283509">
    <property type="component" value="Unassembled WGS sequence"/>
</dbReference>
<dbReference type="Pfam" id="PF00884">
    <property type="entry name" value="Sulfatase"/>
    <property type="match status" value="1"/>
</dbReference>
<comment type="caution">
    <text evidence="10">The sequence shown here is derived from an EMBL/GenBank/DDBJ whole genome shotgun (WGS) entry which is preliminary data.</text>
</comment>
<feature type="transmembrane region" description="Helical" evidence="8">
    <location>
        <begin position="194"/>
        <end position="217"/>
    </location>
</feature>
<keyword evidence="8" id="KW-1133">Transmembrane helix</keyword>
<feature type="region of interest" description="Disordered" evidence="7">
    <location>
        <begin position="460"/>
        <end position="527"/>
    </location>
</feature>
<gene>
    <name evidence="10" type="ORF">C7M84_015805</name>
</gene>
<feature type="domain" description="Sulfatase N-terminal" evidence="9">
    <location>
        <begin position="88"/>
        <end position="378"/>
    </location>
</feature>
<accession>A0A3R7NTC6</accession>
<reference evidence="10 11" key="1">
    <citation type="submission" date="2018-04" db="EMBL/GenBank/DDBJ databases">
        <authorList>
            <person name="Zhang X."/>
            <person name="Yuan J."/>
            <person name="Li F."/>
            <person name="Xiang J."/>
        </authorList>
    </citation>
    <scope>NUCLEOTIDE SEQUENCE [LARGE SCALE GENOMIC DNA]</scope>
    <source>
        <tissue evidence="10">Muscle</tissue>
    </source>
</reference>
<keyword evidence="3" id="KW-0479">Metal-binding</keyword>
<evidence type="ECO:0000313" key="10">
    <source>
        <dbReference type="EMBL" id="ROT66187.1"/>
    </source>
</evidence>
<name>A0A3R7NTC6_PENVA</name>
<dbReference type="GO" id="GO:0008484">
    <property type="term" value="F:sulfuric ester hydrolase activity"/>
    <property type="evidence" value="ECO:0007669"/>
    <property type="project" value="InterPro"/>
</dbReference>